<sequence>MKDKILIYGAAGYMGRLFTQHTVLHKLPIILGGRSTFKTDMEYRIFSLDHPVNVCDNLHDILVVVNLAGPFANTNKTLVEACISTKTHYIDISGEVTEMKAVFEFHERAVKAGIMLMPGAGFGVVPTDIVANLAKNKMPTANQLKIAYSTEGSVSRGTLKTVLKDINKEGVVLKDGKFAKKMPAATVFSFKVLGKNKVVVYNPWRADLFTAQLSTGIQNIETYSNFPGIIVKMMQGKMLWIRDFILKRLIKALPDGPSMKQLQKGKTFCFAEIKNENGEKTSVTLIGPEAYLFTALTLIEISKRILQNDLKIGFQTPNIYGFDLIKNIENVKLL</sequence>
<dbReference type="Pfam" id="PF03435">
    <property type="entry name" value="Sacchrp_dh_NADP"/>
    <property type="match status" value="1"/>
</dbReference>
<dbReference type="Gene3D" id="3.40.50.720">
    <property type="entry name" value="NAD(P)-binding Rossmann-like Domain"/>
    <property type="match status" value="1"/>
</dbReference>
<dbReference type="EMBL" id="SLWA01000002">
    <property type="protein sequence ID" value="TCN59539.1"/>
    <property type="molecule type" value="Genomic_DNA"/>
</dbReference>
<evidence type="ECO:0000259" key="1">
    <source>
        <dbReference type="Pfam" id="PF03435"/>
    </source>
</evidence>
<dbReference type="Proteomes" id="UP000298340">
    <property type="component" value="Unassembled WGS sequence"/>
</dbReference>
<organism evidence="3 5">
    <name type="scientific">Flavobacterium circumlabens</name>
    <dbReference type="NCBI Taxonomy" id="2133765"/>
    <lineage>
        <taxon>Bacteria</taxon>
        <taxon>Pseudomonadati</taxon>
        <taxon>Bacteroidota</taxon>
        <taxon>Flavobacteriia</taxon>
        <taxon>Flavobacteriales</taxon>
        <taxon>Flavobacteriaceae</taxon>
        <taxon>Flavobacterium</taxon>
    </lineage>
</organism>
<dbReference type="Proteomes" id="UP000295270">
    <property type="component" value="Unassembled WGS sequence"/>
</dbReference>
<accession>A0A4Y7UF38</accession>
<dbReference type="AlphaFoldDB" id="A0A4Y7UF38"/>
<dbReference type="PANTHER" id="PTHR43781:SF1">
    <property type="entry name" value="SACCHAROPINE DEHYDROGENASE"/>
    <property type="match status" value="1"/>
</dbReference>
<comment type="caution">
    <text evidence="3">The sequence shown here is derived from an EMBL/GenBank/DDBJ whole genome shotgun (WGS) entry which is preliminary data.</text>
</comment>
<dbReference type="PANTHER" id="PTHR43781">
    <property type="entry name" value="SACCHAROPINE DEHYDROGENASE"/>
    <property type="match status" value="1"/>
</dbReference>
<evidence type="ECO:0000313" key="5">
    <source>
        <dbReference type="Proteomes" id="UP000298340"/>
    </source>
</evidence>
<dbReference type="RefSeq" id="WP_132033404.1">
    <property type="nucleotide sequence ID" value="NZ_QWDN01000002.1"/>
</dbReference>
<reference evidence="2" key="3">
    <citation type="submission" date="2019-03" db="EMBL/GenBank/DDBJ databases">
        <authorList>
            <person name="Whitman W."/>
            <person name="Huntemann M."/>
            <person name="Clum A."/>
            <person name="Pillay M."/>
            <person name="Palaniappan K."/>
            <person name="Varghese N."/>
            <person name="Mikhailova N."/>
            <person name="Stamatis D."/>
            <person name="Reddy T."/>
            <person name="Daum C."/>
            <person name="Shapiro N."/>
            <person name="Ivanova N."/>
            <person name="Kyrpides N."/>
            <person name="Woyke T."/>
        </authorList>
    </citation>
    <scope>NUCLEOTIDE SEQUENCE</scope>
    <source>
        <strain evidence="2">P5626</strain>
    </source>
</reference>
<feature type="domain" description="Saccharopine dehydrogenase NADP binding" evidence="1">
    <location>
        <begin position="63"/>
        <end position="117"/>
    </location>
</feature>
<evidence type="ECO:0000313" key="4">
    <source>
        <dbReference type="Proteomes" id="UP000295270"/>
    </source>
</evidence>
<dbReference type="InterPro" id="IPR036291">
    <property type="entry name" value="NAD(P)-bd_dom_sf"/>
</dbReference>
<gene>
    <name evidence="3" type="ORF">D0809_06445</name>
    <name evidence="2" type="ORF">EV142_102157</name>
</gene>
<dbReference type="OrthoDB" id="623995at2"/>
<dbReference type="EMBL" id="QWDN01000002">
    <property type="protein sequence ID" value="TEB44831.1"/>
    <property type="molecule type" value="Genomic_DNA"/>
</dbReference>
<keyword evidence="4" id="KW-1185">Reference proteome</keyword>
<name>A0A4Y7UF38_9FLAO</name>
<proteinExistence type="predicted"/>
<evidence type="ECO:0000313" key="3">
    <source>
        <dbReference type="EMBL" id="TEB44831.1"/>
    </source>
</evidence>
<evidence type="ECO:0000313" key="2">
    <source>
        <dbReference type="EMBL" id="TCN59539.1"/>
    </source>
</evidence>
<dbReference type="InterPro" id="IPR005097">
    <property type="entry name" value="Sacchrp_dh_NADP-bd"/>
</dbReference>
<reference evidence="2 4" key="1">
    <citation type="journal article" date="2015" name="Stand. Genomic Sci.">
        <title>Genomic Encyclopedia of Bacterial and Archaeal Type Strains, Phase III: the genomes of soil and plant-associated and newly described type strains.</title>
        <authorList>
            <person name="Whitman W.B."/>
            <person name="Woyke T."/>
            <person name="Klenk H.P."/>
            <person name="Zhou Y."/>
            <person name="Lilburn T.G."/>
            <person name="Beck B.J."/>
            <person name="De Vos P."/>
            <person name="Vandamme P."/>
            <person name="Eisen J.A."/>
            <person name="Garrity G."/>
            <person name="Hugenholtz P."/>
            <person name="Kyrpides N.C."/>
        </authorList>
    </citation>
    <scope>NUCLEOTIDE SEQUENCE [LARGE SCALE GENOMIC DNA]</scope>
    <source>
        <strain evidence="2 4">P5626</strain>
    </source>
</reference>
<dbReference type="SUPFAM" id="SSF51735">
    <property type="entry name" value="NAD(P)-binding Rossmann-fold domains"/>
    <property type="match status" value="1"/>
</dbReference>
<protein>
    <submittedName>
        <fullName evidence="2">Short subunit dehydrogenase-like uncharacterized protein</fullName>
    </submittedName>
</protein>
<reference evidence="3 5" key="2">
    <citation type="journal article" date="2018" name="Syst. Appl. Microbiol.">
        <title>Flavobacterium circumlabens sp. nov. and Flavobacterium cupreum sp. nov., two psychrotrophic species isolated from Antarctic environmental samples.</title>
        <authorList>
            <person name="Kralova S."/>
            <person name="Busse H.J."/>
            <person name="Svec P."/>
            <person name="Maslanova I."/>
            <person name="Stankova E."/>
            <person name="Bartak M."/>
            <person name="Sedlacek I."/>
        </authorList>
    </citation>
    <scope>NUCLEOTIDE SEQUENCE [LARGE SCALE GENOMIC DNA]</scope>
    <source>
        <strain evidence="3 5">CCM 8828</strain>
    </source>
</reference>